<dbReference type="Proteomes" id="UP000267430">
    <property type="component" value="Unassembled WGS sequence"/>
</dbReference>
<feature type="signal peptide" evidence="3">
    <location>
        <begin position="1"/>
        <end position="24"/>
    </location>
</feature>
<proteinExistence type="predicted"/>
<feature type="domain" description="HTH cro/C1-type" evidence="4">
    <location>
        <begin position="78"/>
        <end position="96"/>
    </location>
</feature>
<evidence type="ECO:0000256" key="1">
    <source>
        <dbReference type="ARBA" id="ARBA00022729"/>
    </source>
</evidence>
<evidence type="ECO:0000256" key="2">
    <source>
        <dbReference type="SAM" id="MobiDB-lite"/>
    </source>
</evidence>
<dbReference type="InterPro" id="IPR036779">
    <property type="entry name" value="LysM_dom_sf"/>
</dbReference>
<evidence type="ECO:0000256" key="3">
    <source>
        <dbReference type="SAM" id="SignalP"/>
    </source>
</evidence>
<dbReference type="SMART" id="SM00257">
    <property type="entry name" value="LysM"/>
    <property type="match status" value="2"/>
</dbReference>
<keyword evidence="1 3" id="KW-0732">Signal</keyword>
<evidence type="ECO:0000313" key="6">
    <source>
        <dbReference type="EMBL" id="RUQ28299.1"/>
    </source>
</evidence>
<feature type="compositionally biased region" description="Polar residues" evidence="2">
    <location>
        <begin position="173"/>
        <end position="185"/>
    </location>
</feature>
<dbReference type="Gene3D" id="2.40.40.10">
    <property type="entry name" value="RlpA-like domain"/>
    <property type="match status" value="1"/>
</dbReference>
<feature type="chain" id="PRO_5018632171" evidence="3">
    <location>
        <begin position="25"/>
        <end position="282"/>
    </location>
</feature>
<dbReference type="PANTHER" id="PTHR39160">
    <property type="entry name" value="CELL WALL-BINDING PROTEIN YOCH"/>
    <property type="match status" value="1"/>
</dbReference>
<keyword evidence="7" id="KW-1185">Reference proteome</keyword>
<dbReference type="Pfam" id="PF06725">
    <property type="entry name" value="3D"/>
    <property type="match status" value="1"/>
</dbReference>
<feature type="region of interest" description="Disordered" evidence="2">
    <location>
        <begin position="126"/>
        <end position="189"/>
    </location>
</feature>
<reference evidence="6 7" key="1">
    <citation type="submission" date="2018-12" db="EMBL/GenBank/DDBJ databases">
        <title>Bacillus chawlae sp. nov., Bacillus glennii sp. nov., and Bacillus saganii sp. nov. Isolated from the Vehicle Assembly Building at Kennedy Space Center where the Viking Spacecraft were Assembled.</title>
        <authorList>
            <person name="Seuylemezian A."/>
            <person name="Vaishampayan P."/>
        </authorList>
    </citation>
    <scope>NUCLEOTIDE SEQUENCE [LARGE SCALE GENOMIC DNA]</scope>
    <source>
        <strain evidence="6 7">L5</strain>
    </source>
</reference>
<dbReference type="AlphaFoldDB" id="A0A3S0VLM8"/>
<evidence type="ECO:0000259" key="4">
    <source>
        <dbReference type="PROSITE" id="PS50943"/>
    </source>
</evidence>
<dbReference type="InterPro" id="IPR051933">
    <property type="entry name" value="Resuscitation_pf_RpfB"/>
</dbReference>
<comment type="caution">
    <text evidence="6">The sequence shown here is derived from an EMBL/GenBank/DDBJ whole genome shotgun (WGS) entry which is preliminary data.</text>
</comment>
<dbReference type="InterPro" id="IPR001387">
    <property type="entry name" value="Cro/C1-type_HTH"/>
</dbReference>
<dbReference type="GO" id="GO:0009254">
    <property type="term" value="P:peptidoglycan turnover"/>
    <property type="evidence" value="ECO:0007669"/>
    <property type="project" value="InterPro"/>
</dbReference>
<dbReference type="SUPFAM" id="SSF54106">
    <property type="entry name" value="LysM domain"/>
    <property type="match status" value="2"/>
</dbReference>
<dbReference type="Pfam" id="PF01476">
    <property type="entry name" value="LysM"/>
    <property type="match status" value="2"/>
</dbReference>
<accession>A0A3S0VLM8</accession>
<name>A0A3S0VLM8_9BACI</name>
<gene>
    <name evidence="6" type="ORF">ELQ35_13625</name>
</gene>
<dbReference type="PROSITE" id="PS51782">
    <property type="entry name" value="LYSM"/>
    <property type="match status" value="2"/>
</dbReference>
<dbReference type="PROSITE" id="PS50943">
    <property type="entry name" value="HTH_CROC1"/>
    <property type="match status" value="1"/>
</dbReference>
<dbReference type="GO" id="GO:0019867">
    <property type="term" value="C:outer membrane"/>
    <property type="evidence" value="ECO:0007669"/>
    <property type="project" value="InterPro"/>
</dbReference>
<dbReference type="CDD" id="cd00118">
    <property type="entry name" value="LysM"/>
    <property type="match status" value="2"/>
</dbReference>
<dbReference type="RefSeq" id="WP_126865406.1">
    <property type="nucleotide sequence ID" value="NZ_JAUSTX010000002.1"/>
</dbReference>
<dbReference type="InterPro" id="IPR010611">
    <property type="entry name" value="3D_dom"/>
</dbReference>
<dbReference type="Gene3D" id="3.10.350.10">
    <property type="entry name" value="LysM domain"/>
    <property type="match status" value="2"/>
</dbReference>
<dbReference type="InterPro" id="IPR018392">
    <property type="entry name" value="LysM"/>
</dbReference>
<dbReference type="EMBL" id="RYZZ01000017">
    <property type="protein sequence ID" value="RUQ28299.1"/>
    <property type="molecule type" value="Genomic_DNA"/>
</dbReference>
<evidence type="ECO:0000259" key="5">
    <source>
        <dbReference type="PROSITE" id="PS51782"/>
    </source>
</evidence>
<dbReference type="CDD" id="cd22786">
    <property type="entry name" value="DPBB_YuiC-like"/>
    <property type="match status" value="1"/>
</dbReference>
<dbReference type="InterPro" id="IPR036908">
    <property type="entry name" value="RlpA-like_sf"/>
</dbReference>
<evidence type="ECO:0000313" key="7">
    <source>
        <dbReference type="Proteomes" id="UP000267430"/>
    </source>
</evidence>
<organism evidence="6 7">
    <name type="scientific">Peribacillus cavernae</name>
    <dbReference type="NCBI Taxonomy" id="1674310"/>
    <lineage>
        <taxon>Bacteria</taxon>
        <taxon>Bacillati</taxon>
        <taxon>Bacillota</taxon>
        <taxon>Bacilli</taxon>
        <taxon>Bacillales</taxon>
        <taxon>Bacillaceae</taxon>
        <taxon>Peribacillus</taxon>
    </lineage>
</organism>
<sequence length="282" mass="29842">MKKSILTFAAAAAITSGFGVQASAQDVKVKDGDTLWELSKKYEVSVEELKSWNNLASHTIHPDDVLKISRDEYHTIKSGDTLWKIANKYGVTVDNLKTWNKLNSDIIYPGRQLFILTGQNNTSAPAEAEKVSAPVQKAAAPQTAKAPAAPKSEAAKPAQQSEPAKPAPKAEPVSSNNASADTQGEASKELTARATGYTAYCEGCSGVTATGVDLKANPDAKVIAVDPNVIPLGSKVYVEGYGYATAADTGGAIKGNKIDLYFQNKSDAINWGAKQVSVKVLK</sequence>
<dbReference type="OrthoDB" id="9798935at2"/>
<dbReference type="SUPFAM" id="SSF50685">
    <property type="entry name" value="Barwin-like endoglucanases"/>
    <property type="match status" value="1"/>
</dbReference>
<dbReference type="PANTHER" id="PTHR39160:SF6">
    <property type="entry name" value="CELL WALL-BINDING PROTEIN YOCH"/>
    <property type="match status" value="1"/>
</dbReference>
<feature type="domain" description="LysM" evidence="5">
    <location>
        <begin position="25"/>
        <end position="68"/>
    </location>
</feature>
<protein>
    <submittedName>
        <fullName evidence="6">LysM peptidoglycan-binding domain-containing protein</fullName>
    </submittedName>
</protein>
<feature type="compositionally biased region" description="Low complexity" evidence="2">
    <location>
        <begin position="133"/>
        <end position="164"/>
    </location>
</feature>
<feature type="domain" description="LysM" evidence="5">
    <location>
        <begin position="72"/>
        <end position="115"/>
    </location>
</feature>
<dbReference type="GO" id="GO:0004553">
    <property type="term" value="F:hydrolase activity, hydrolyzing O-glycosyl compounds"/>
    <property type="evidence" value="ECO:0007669"/>
    <property type="project" value="InterPro"/>
</dbReference>